<evidence type="ECO:0000313" key="3">
    <source>
        <dbReference type="Proteomes" id="UP001595748"/>
    </source>
</evidence>
<dbReference type="EMBL" id="JBHRZF010000176">
    <property type="protein sequence ID" value="MFC3862185.1"/>
    <property type="molecule type" value="Genomic_DNA"/>
</dbReference>
<protein>
    <submittedName>
        <fullName evidence="2">DUF4910 domain-containing protein</fullName>
    </submittedName>
</protein>
<organism evidence="2 3">
    <name type="scientific">Deinococcus antarcticus</name>
    <dbReference type="NCBI Taxonomy" id="1298767"/>
    <lineage>
        <taxon>Bacteria</taxon>
        <taxon>Thermotogati</taxon>
        <taxon>Deinococcota</taxon>
        <taxon>Deinococci</taxon>
        <taxon>Deinococcales</taxon>
        <taxon>Deinococcaceae</taxon>
        <taxon>Deinococcus</taxon>
    </lineage>
</organism>
<comment type="caution">
    <text evidence="2">The sequence shown here is derived from an EMBL/GenBank/DDBJ whole genome shotgun (WGS) entry which is preliminary data.</text>
</comment>
<dbReference type="InterPro" id="IPR032589">
    <property type="entry name" value="DUF4910"/>
</dbReference>
<proteinExistence type="predicted"/>
<dbReference type="RefSeq" id="WP_380079812.1">
    <property type="nucleotide sequence ID" value="NZ_JBHRZF010000176.1"/>
</dbReference>
<evidence type="ECO:0000259" key="1">
    <source>
        <dbReference type="Pfam" id="PF16254"/>
    </source>
</evidence>
<accession>A0ABV8AA20</accession>
<dbReference type="Gene3D" id="3.40.630.10">
    <property type="entry name" value="Zn peptidases"/>
    <property type="match status" value="1"/>
</dbReference>
<dbReference type="SUPFAM" id="SSF53187">
    <property type="entry name" value="Zn-dependent exopeptidases"/>
    <property type="match status" value="1"/>
</dbReference>
<keyword evidence="3" id="KW-1185">Reference proteome</keyword>
<feature type="domain" description="DUF4910" evidence="1">
    <location>
        <begin position="149"/>
        <end position="456"/>
    </location>
</feature>
<name>A0ABV8AA20_9DEIO</name>
<dbReference type="Pfam" id="PF16254">
    <property type="entry name" value="DUF4910"/>
    <property type="match status" value="1"/>
</dbReference>
<reference evidence="3" key="1">
    <citation type="journal article" date="2019" name="Int. J. Syst. Evol. Microbiol.">
        <title>The Global Catalogue of Microorganisms (GCM) 10K type strain sequencing project: providing services to taxonomists for standard genome sequencing and annotation.</title>
        <authorList>
            <consortium name="The Broad Institute Genomics Platform"/>
            <consortium name="The Broad Institute Genome Sequencing Center for Infectious Disease"/>
            <person name="Wu L."/>
            <person name="Ma J."/>
        </authorList>
    </citation>
    <scope>NUCLEOTIDE SEQUENCE [LARGE SCALE GENOMIC DNA]</scope>
    <source>
        <strain evidence="3">CCTCC AB 2013263</strain>
    </source>
</reference>
<sequence length="668" mass="75054">MRQQIDQIRQAANGDRALHLIREVSTFHRIQASTGYRAAAEHVAKRLKHDGLEVKIRKYAADGKSWSLVQKMFLEWDIQDATLWLAGTGECLADFKANNLSVIQRSHPADFRNQPVDIVLLDRGDQPEAYKGLDLKGKLIFVRDHFQGFMDWAIKEGGALGFITDYIRDMEGIRVRYDLHDIYNYTSFWWKHTPDEPRTFGFVLTPRQGDALAQKCRAQLARHEKDKKQPKYLQATGFVNASLYEGFIEVVDSFIPGQTKDEVLLVSHLCHPRSCANDNSSGVSASMEAMKVIHDLVGRGVLEKPRRGIRMINPPEFTGTFAYLAELGDGVKRVKAGLNMDMVGARQSDRYGPIGLSCTSHAVPSVVGTVGALVMDEVKKNAPGHTRGNFVAMFNTAVKTFEGGSDHIILSDPAIGVPTPMLGQWPDKTYHSSGDVVEVIDPYVLQKSVAICAGYLYSLANLAEEDIPLVLNKARERFMTEVTQAINRAVEGDLTDQQLHDLVQQLTGYYLESNLWLEGFCSGKLGHKARDAIERENAFIRQTSDALWERYVQDHAPGFMPARVSVPEKYQYVPVRTAKSKGPPVHMDDFTLDDPKKARAYADYNRDWRSGLESAHAFDCVVQYNIDGKRTLQEIAQRTITEMGEGSVEYVHEFVQLLKLFGLVEVKK</sequence>
<dbReference type="Proteomes" id="UP001595748">
    <property type="component" value="Unassembled WGS sequence"/>
</dbReference>
<gene>
    <name evidence="2" type="ORF">ACFOPQ_15570</name>
</gene>
<evidence type="ECO:0000313" key="2">
    <source>
        <dbReference type="EMBL" id="MFC3862185.1"/>
    </source>
</evidence>